<organism evidence="1 2">
    <name type="scientific">Lysinibacillus mangiferihumi</name>
    <dbReference type="NCBI Taxonomy" id="1130819"/>
    <lineage>
        <taxon>Bacteria</taxon>
        <taxon>Bacillati</taxon>
        <taxon>Bacillota</taxon>
        <taxon>Bacilli</taxon>
        <taxon>Bacillales</taxon>
        <taxon>Bacillaceae</taxon>
        <taxon>Lysinibacillus</taxon>
    </lineage>
</organism>
<protein>
    <submittedName>
        <fullName evidence="1">Uncharacterized protein</fullName>
    </submittedName>
</protein>
<accession>A0A4U2Z843</accession>
<proteinExistence type="predicted"/>
<reference evidence="1 2" key="1">
    <citation type="submission" date="2019-04" db="EMBL/GenBank/DDBJ databases">
        <title>Lysinibacillus genome sequencing.</title>
        <authorList>
            <person name="Dunlap C."/>
        </authorList>
    </citation>
    <scope>NUCLEOTIDE SEQUENCE [LARGE SCALE GENOMIC DNA]</scope>
    <source>
        <strain evidence="1 2">CCTCC AB 2010389</strain>
    </source>
</reference>
<keyword evidence="2" id="KW-1185">Reference proteome</keyword>
<evidence type="ECO:0000313" key="2">
    <source>
        <dbReference type="Proteomes" id="UP000308744"/>
    </source>
</evidence>
<comment type="caution">
    <text evidence="1">The sequence shown here is derived from an EMBL/GenBank/DDBJ whole genome shotgun (WGS) entry which is preliminary data.</text>
</comment>
<sequence>MEAVNKTKVLKAIQDKPNHVAVMPVKKSELQDWMNTRSNANNKPHEYTKILQGISVKVK</sequence>
<dbReference type="AlphaFoldDB" id="A0A4U2Z843"/>
<dbReference type="Proteomes" id="UP000308744">
    <property type="component" value="Unassembled WGS sequence"/>
</dbReference>
<gene>
    <name evidence="1" type="ORF">FC756_07440</name>
</gene>
<evidence type="ECO:0000313" key="1">
    <source>
        <dbReference type="EMBL" id="TKI70596.1"/>
    </source>
</evidence>
<name>A0A4U2Z843_9BACI</name>
<dbReference type="EMBL" id="SZPU01000021">
    <property type="protein sequence ID" value="TKI70596.1"/>
    <property type="molecule type" value="Genomic_DNA"/>
</dbReference>